<dbReference type="AlphaFoldDB" id="A0A8S3X1C1"/>
<evidence type="ECO:0000313" key="1">
    <source>
        <dbReference type="EMBL" id="CAG4990172.1"/>
    </source>
</evidence>
<dbReference type="EMBL" id="CAJQZP010000863">
    <property type="protein sequence ID" value="CAG4990172.1"/>
    <property type="molecule type" value="Genomic_DNA"/>
</dbReference>
<name>A0A8S3X1C1_PARAO</name>
<organism evidence="1 2">
    <name type="scientific">Parnassius apollo</name>
    <name type="common">Apollo butterfly</name>
    <name type="synonym">Papilio apollo</name>
    <dbReference type="NCBI Taxonomy" id="110799"/>
    <lineage>
        <taxon>Eukaryota</taxon>
        <taxon>Metazoa</taxon>
        <taxon>Ecdysozoa</taxon>
        <taxon>Arthropoda</taxon>
        <taxon>Hexapoda</taxon>
        <taxon>Insecta</taxon>
        <taxon>Pterygota</taxon>
        <taxon>Neoptera</taxon>
        <taxon>Endopterygota</taxon>
        <taxon>Lepidoptera</taxon>
        <taxon>Glossata</taxon>
        <taxon>Ditrysia</taxon>
        <taxon>Papilionoidea</taxon>
        <taxon>Papilionidae</taxon>
        <taxon>Parnassiinae</taxon>
        <taxon>Parnassini</taxon>
        <taxon>Parnassius</taxon>
        <taxon>Parnassius</taxon>
    </lineage>
</organism>
<keyword evidence="2" id="KW-1185">Reference proteome</keyword>
<reference evidence="1" key="1">
    <citation type="submission" date="2021-04" db="EMBL/GenBank/DDBJ databases">
        <authorList>
            <person name="Tunstrom K."/>
        </authorList>
    </citation>
    <scope>NUCLEOTIDE SEQUENCE</scope>
</reference>
<gene>
    <name evidence="1" type="ORF">PAPOLLO_LOCUS11920</name>
</gene>
<comment type="caution">
    <text evidence="1">The sequence shown here is derived from an EMBL/GenBank/DDBJ whole genome shotgun (WGS) entry which is preliminary data.</text>
</comment>
<dbReference type="Proteomes" id="UP000691718">
    <property type="component" value="Unassembled WGS sequence"/>
</dbReference>
<evidence type="ECO:0000313" key="2">
    <source>
        <dbReference type="Proteomes" id="UP000691718"/>
    </source>
</evidence>
<proteinExistence type="predicted"/>
<dbReference type="PANTHER" id="PTHR37162">
    <property type="entry name" value="HAT FAMILY DIMERISATION DOMAINCONTAINING PROTEIN-RELATED"/>
    <property type="match status" value="1"/>
</dbReference>
<protein>
    <submittedName>
        <fullName evidence="1">(apollo) hypothetical protein</fullName>
    </submittedName>
</protein>
<dbReference type="OrthoDB" id="10023262at2759"/>
<sequence length="371" mass="42216">MASSSAGVTRSGVKKYAQKYCKEWEYDPNLKDWICPDPTGENYARCKYCKVTLVPHKKELNYHAKSKKHIKAVSLDKAAKSCQQLPFIKTVSKNNKTAELKTATYIVEHSAIQNVDHLGEILPCLDLKSEVLGTLKIHRTKCSMLIKNVLGPVMMQEMISGVGDAAYSLIVDDGHTDISTDNILCIMIRYFLKIKQDIITTFYRYIKISKCDATTIYETIKNTLLEDSLRLEMLVGIGLDGTIVMIAKLLEDLFLLFKNILQIIVIPRKLETVTDGEYASFGFQEHLMHVSAMHFGYTVEEALSKLDRRDKEDVRERRKTFLVILCSELQKRLPKQITFLKAMVKLSPEIATSQMKPTLVDILQNVQRAEV</sequence>
<dbReference type="PANTHER" id="PTHR37162:SF1">
    <property type="entry name" value="BED-TYPE DOMAIN-CONTAINING PROTEIN"/>
    <property type="match status" value="1"/>
</dbReference>
<accession>A0A8S3X1C1</accession>